<evidence type="ECO:0000256" key="1">
    <source>
        <dbReference type="ARBA" id="ARBA00004651"/>
    </source>
</evidence>
<dbReference type="RefSeq" id="WP_166033533.1">
    <property type="nucleotide sequence ID" value="NZ_CP049887.1"/>
</dbReference>
<feature type="transmembrane region" description="Helical" evidence="6">
    <location>
        <begin position="147"/>
        <end position="166"/>
    </location>
</feature>
<evidence type="ECO:0000313" key="8">
    <source>
        <dbReference type="Proteomes" id="UP000501747"/>
    </source>
</evidence>
<evidence type="ECO:0000256" key="2">
    <source>
        <dbReference type="ARBA" id="ARBA00022475"/>
    </source>
</evidence>
<comment type="subcellular location">
    <subcellularLocation>
        <location evidence="1">Cell membrane</location>
        <topology evidence="1">Multi-pass membrane protein</topology>
    </subcellularLocation>
</comment>
<organism evidence="7 8">
    <name type="scientific">Vagococcus hydrophili</name>
    <dbReference type="NCBI Taxonomy" id="2714947"/>
    <lineage>
        <taxon>Bacteria</taxon>
        <taxon>Bacillati</taxon>
        <taxon>Bacillota</taxon>
        <taxon>Bacilli</taxon>
        <taxon>Lactobacillales</taxon>
        <taxon>Enterococcaceae</taxon>
        <taxon>Vagococcus</taxon>
    </lineage>
</organism>
<dbReference type="Proteomes" id="UP000501747">
    <property type="component" value="Chromosome"/>
</dbReference>
<accession>A0A6G8AQT2</accession>
<evidence type="ECO:0000256" key="6">
    <source>
        <dbReference type="SAM" id="Phobius"/>
    </source>
</evidence>
<feature type="transmembrane region" description="Helical" evidence="6">
    <location>
        <begin position="178"/>
        <end position="200"/>
    </location>
</feature>
<dbReference type="AlphaFoldDB" id="A0A6G8AQT2"/>
<keyword evidence="5 6" id="KW-0472">Membrane</keyword>
<feature type="transmembrane region" description="Helical" evidence="6">
    <location>
        <begin position="286"/>
        <end position="308"/>
    </location>
</feature>
<feature type="transmembrane region" description="Helical" evidence="6">
    <location>
        <begin position="221"/>
        <end position="238"/>
    </location>
</feature>
<evidence type="ECO:0000256" key="3">
    <source>
        <dbReference type="ARBA" id="ARBA00022692"/>
    </source>
</evidence>
<feature type="transmembrane region" description="Helical" evidence="6">
    <location>
        <begin position="384"/>
        <end position="407"/>
    </location>
</feature>
<protein>
    <submittedName>
        <fullName evidence="7">Oligosaccharide flippase family protein</fullName>
    </submittedName>
</protein>
<sequence>MKKNTVSRNLSYSLLSNIVITILSILIILVLPKLVSVTEYGYWQLYLLYVSYVGIFHLGWVDGIYLRYGGKSLSDINKSTLNNQIILFIFFETVLTIILLFLSYNFETKQPKFIIYFSIINILILNFKSLIMYILQSFNKIREYSVMVIIDRIIFLIVFLALILIKKVSIEYLMILDIFSKFLSALIGVYYIRVVFSFVFKFEKIDFIEVYKNMSSGIKLLMSYLCSIFIIGISRLNIVSEWGIATFAKISLTLSISNFLLVLINSIGVVLYPIIRKVQKELLPSIYLAIRDVLMSTILLLLLGYYPLKYVLNIWLPDYYQSIYFMAILFPMCLYEGKMYLLVNTYLKCLRKEKILMKVNIVSLLLSIFFSFVSTKIFHSLNLAVVSILVVLATRCILAEVYILYSLKIKSYNDIFYELLLTVIFICSSWFLSPLLGSFLYLIFLLLYLFLKKSKIVNSLVMVKELLKKEI</sequence>
<feature type="transmembrane region" description="Helical" evidence="6">
    <location>
        <begin position="12"/>
        <end position="31"/>
    </location>
</feature>
<dbReference type="KEGG" id="vhy:G7082_02180"/>
<dbReference type="EMBL" id="CP049887">
    <property type="protein sequence ID" value="QIL47424.1"/>
    <property type="molecule type" value="Genomic_DNA"/>
</dbReference>
<dbReference type="PANTHER" id="PTHR30250">
    <property type="entry name" value="PST FAMILY PREDICTED COLANIC ACID TRANSPORTER"/>
    <property type="match status" value="1"/>
</dbReference>
<feature type="transmembrane region" description="Helical" evidence="6">
    <location>
        <begin position="355"/>
        <end position="378"/>
    </location>
</feature>
<feature type="transmembrane region" description="Helical" evidence="6">
    <location>
        <begin position="419"/>
        <end position="451"/>
    </location>
</feature>
<gene>
    <name evidence="7" type="ORF">G7082_02180</name>
</gene>
<keyword evidence="4 6" id="KW-1133">Transmembrane helix</keyword>
<keyword evidence="2" id="KW-1003">Cell membrane</keyword>
<keyword evidence="8" id="KW-1185">Reference proteome</keyword>
<evidence type="ECO:0000256" key="4">
    <source>
        <dbReference type="ARBA" id="ARBA00022989"/>
    </source>
</evidence>
<name>A0A6G8AQT2_9ENTE</name>
<feature type="transmembrane region" description="Helical" evidence="6">
    <location>
        <begin position="43"/>
        <end position="65"/>
    </location>
</feature>
<feature type="transmembrane region" description="Helical" evidence="6">
    <location>
        <begin position="85"/>
        <end position="102"/>
    </location>
</feature>
<feature type="transmembrane region" description="Helical" evidence="6">
    <location>
        <begin position="114"/>
        <end position="135"/>
    </location>
</feature>
<proteinExistence type="predicted"/>
<evidence type="ECO:0000313" key="7">
    <source>
        <dbReference type="EMBL" id="QIL47424.1"/>
    </source>
</evidence>
<reference evidence="7 8" key="1">
    <citation type="submission" date="2020-03" db="EMBL/GenBank/DDBJ databases">
        <title>Vagococcus sp. nov., isolated from beetles.</title>
        <authorList>
            <person name="Hyun D.-W."/>
            <person name="Bae J.-W."/>
        </authorList>
    </citation>
    <scope>NUCLEOTIDE SEQUENCE [LARGE SCALE GENOMIC DNA]</scope>
    <source>
        <strain evidence="7 8">HDW17B</strain>
    </source>
</reference>
<dbReference type="InterPro" id="IPR050833">
    <property type="entry name" value="Poly_Biosynth_Transport"/>
</dbReference>
<feature type="transmembrane region" description="Helical" evidence="6">
    <location>
        <begin position="250"/>
        <end position="274"/>
    </location>
</feature>
<keyword evidence="3 6" id="KW-0812">Transmembrane</keyword>
<feature type="transmembrane region" description="Helical" evidence="6">
    <location>
        <begin position="323"/>
        <end position="343"/>
    </location>
</feature>
<dbReference type="PANTHER" id="PTHR30250:SF11">
    <property type="entry name" value="O-ANTIGEN TRANSPORTER-RELATED"/>
    <property type="match status" value="1"/>
</dbReference>
<evidence type="ECO:0000256" key="5">
    <source>
        <dbReference type="ARBA" id="ARBA00023136"/>
    </source>
</evidence>
<dbReference type="GO" id="GO:0005886">
    <property type="term" value="C:plasma membrane"/>
    <property type="evidence" value="ECO:0007669"/>
    <property type="project" value="UniProtKB-SubCell"/>
</dbReference>